<feature type="domain" description="Metallo-beta-lactamase" evidence="1">
    <location>
        <begin position="34"/>
        <end position="214"/>
    </location>
</feature>
<name>A0ABZ1N0M2_9NOCA</name>
<dbReference type="InterPro" id="IPR001279">
    <property type="entry name" value="Metallo-B-lactamas"/>
</dbReference>
<dbReference type="SUPFAM" id="SSF56281">
    <property type="entry name" value="Metallo-hydrolase/oxidoreductase"/>
    <property type="match status" value="1"/>
</dbReference>
<dbReference type="PANTHER" id="PTHR42951">
    <property type="entry name" value="METALLO-BETA-LACTAMASE DOMAIN-CONTAINING"/>
    <property type="match status" value="1"/>
</dbReference>
<protein>
    <submittedName>
        <fullName evidence="2">MBL fold metallo-hydrolase</fullName>
    </submittedName>
</protein>
<organism evidence="2 3">
    <name type="scientific">Nocardia salmonicida</name>
    <dbReference type="NCBI Taxonomy" id="53431"/>
    <lineage>
        <taxon>Bacteria</taxon>
        <taxon>Bacillati</taxon>
        <taxon>Actinomycetota</taxon>
        <taxon>Actinomycetes</taxon>
        <taxon>Mycobacteriales</taxon>
        <taxon>Nocardiaceae</taxon>
        <taxon>Nocardia</taxon>
    </lineage>
</organism>
<dbReference type="RefSeq" id="WP_364654036.1">
    <property type="nucleotide sequence ID" value="NZ_CP109527.1"/>
</dbReference>
<dbReference type="PANTHER" id="PTHR42951:SF4">
    <property type="entry name" value="ACYL-COENZYME A THIOESTERASE MBLAC2"/>
    <property type="match status" value="1"/>
</dbReference>
<evidence type="ECO:0000313" key="3">
    <source>
        <dbReference type="Proteomes" id="UP001621418"/>
    </source>
</evidence>
<gene>
    <name evidence="2" type="ORF">OG308_19025</name>
</gene>
<dbReference type="SMART" id="SM00849">
    <property type="entry name" value="Lactamase_B"/>
    <property type="match status" value="1"/>
</dbReference>
<proteinExistence type="predicted"/>
<dbReference type="Pfam" id="PF00753">
    <property type="entry name" value="Lactamase_B"/>
    <property type="match status" value="1"/>
</dbReference>
<accession>A0ABZ1N0M2</accession>
<evidence type="ECO:0000313" key="2">
    <source>
        <dbReference type="EMBL" id="WTY33435.1"/>
    </source>
</evidence>
<dbReference type="Gene3D" id="3.60.15.10">
    <property type="entry name" value="Ribonuclease Z/Hydroxyacylglutathione hydrolase-like"/>
    <property type="match status" value="1"/>
</dbReference>
<keyword evidence="3" id="KW-1185">Reference proteome</keyword>
<dbReference type="InterPro" id="IPR036866">
    <property type="entry name" value="RibonucZ/Hydroxyglut_hydro"/>
</dbReference>
<dbReference type="CDD" id="cd16282">
    <property type="entry name" value="metallo-hydrolase-like_MBL-fold"/>
    <property type="match status" value="1"/>
</dbReference>
<dbReference type="Proteomes" id="UP001621418">
    <property type="component" value="Chromosome"/>
</dbReference>
<sequence>MTESALTRPAPLGHVQAIGNDVYAFVQPDGGWCLNNVGIVIGPELVVVVDTAATEQRTRTLLASVEGLAPGRPKAVVNTHFHGDHTLGNVFFDGDTRIFAHVGMRALMAGTGLALTEMWPQVEWGAVDVRLPDVEVSDFAVVHTGSHRVEMRYVGVSHTDHDLVVWLPDERVLFAGDQVLSGCTPFLLFGSVVGARAALRVLQDLRPQVVVPGHGTVAGPEIITDNIDYLDWILDLATRAIRDGREPARVVRDAGPGPLPNWIDSERHVANVHRAIADLQGVPGGAPLDLAVVMADVDAACPGGRVTCRA</sequence>
<dbReference type="EMBL" id="CP109527">
    <property type="protein sequence ID" value="WTY33435.1"/>
    <property type="molecule type" value="Genomic_DNA"/>
</dbReference>
<reference evidence="2 3" key="1">
    <citation type="submission" date="2022-10" db="EMBL/GenBank/DDBJ databases">
        <title>The complete genomes of actinobacterial strains from the NBC collection.</title>
        <authorList>
            <person name="Joergensen T.S."/>
            <person name="Alvarez Arevalo M."/>
            <person name="Sterndorff E.B."/>
            <person name="Faurdal D."/>
            <person name="Vuksanovic O."/>
            <person name="Mourched A.-S."/>
            <person name="Charusanti P."/>
            <person name="Shaw S."/>
            <person name="Blin K."/>
            <person name="Weber T."/>
        </authorList>
    </citation>
    <scope>NUCLEOTIDE SEQUENCE [LARGE SCALE GENOMIC DNA]</scope>
    <source>
        <strain evidence="2 3">NBC_01413</strain>
    </source>
</reference>
<evidence type="ECO:0000259" key="1">
    <source>
        <dbReference type="SMART" id="SM00849"/>
    </source>
</evidence>
<dbReference type="InterPro" id="IPR050855">
    <property type="entry name" value="NDM-1-like"/>
</dbReference>